<dbReference type="EMBL" id="CP042997">
    <property type="protein sequence ID" value="QEH31921.1"/>
    <property type="molecule type" value="Genomic_DNA"/>
</dbReference>
<dbReference type="KEGG" id="agv:OJF2_03880"/>
<gene>
    <name evidence="2" type="ORF">OJF2_03880</name>
</gene>
<evidence type="ECO:0000256" key="1">
    <source>
        <dbReference type="SAM" id="MobiDB-lite"/>
    </source>
</evidence>
<proteinExistence type="predicted"/>
<dbReference type="RefSeq" id="WP_168221541.1">
    <property type="nucleotide sequence ID" value="NZ_CP042997.1"/>
</dbReference>
<evidence type="ECO:0008006" key="4">
    <source>
        <dbReference type="Google" id="ProtNLM"/>
    </source>
</evidence>
<protein>
    <recommendedName>
        <fullName evidence="4">Winged helix-turn helix domain-containing protein</fullName>
    </recommendedName>
</protein>
<dbReference type="Proteomes" id="UP000324233">
    <property type="component" value="Chromosome"/>
</dbReference>
<dbReference type="Pfam" id="PF13384">
    <property type="entry name" value="HTH_23"/>
    <property type="match status" value="1"/>
</dbReference>
<reference evidence="2 3" key="1">
    <citation type="submission" date="2019-08" db="EMBL/GenBank/DDBJ databases">
        <title>Deep-cultivation of Planctomycetes and their phenomic and genomic characterization uncovers novel biology.</title>
        <authorList>
            <person name="Wiegand S."/>
            <person name="Jogler M."/>
            <person name="Boedeker C."/>
            <person name="Pinto D."/>
            <person name="Vollmers J."/>
            <person name="Rivas-Marin E."/>
            <person name="Kohn T."/>
            <person name="Peeters S.H."/>
            <person name="Heuer A."/>
            <person name="Rast P."/>
            <person name="Oberbeckmann S."/>
            <person name="Bunk B."/>
            <person name="Jeske O."/>
            <person name="Meyerdierks A."/>
            <person name="Storesund J.E."/>
            <person name="Kallscheuer N."/>
            <person name="Luecker S."/>
            <person name="Lage O.M."/>
            <person name="Pohl T."/>
            <person name="Merkel B.J."/>
            <person name="Hornburger P."/>
            <person name="Mueller R.-W."/>
            <person name="Bruemmer F."/>
            <person name="Labrenz M."/>
            <person name="Spormann A.M."/>
            <person name="Op den Camp H."/>
            <person name="Overmann J."/>
            <person name="Amann R."/>
            <person name="Jetten M.S.M."/>
            <person name="Mascher T."/>
            <person name="Medema M.H."/>
            <person name="Devos D.P."/>
            <person name="Kaster A.-K."/>
            <person name="Ovreas L."/>
            <person name="Rohde M."/>
            <person name="Galperin M.Y."/>
            <person name="Jogler C."/>
        </authorList>
    </citation>
    <scope>NUCLEOTIDE SEQUENCE [LARGE SCALE GENOMIC DNA]</scope>
    <source>
        <strain evidence="2 3">OJF2</strain>
    </source>
</reference>
<dbReference type="AlphaFoldDB" id="A0A5B9VVN7"/>
<evidence type="ECO:0000313" key="2">
    <source>
        <dbReference type="EMBL" id="QEH31921.1"/>
    </source>
</evidence>
<sequence length="196" mass="21817">MSRWKLSRGQRDRLHRQLRSTRDARIYRRTLAVLELDRGRSAAEIAAMLGVSRQSVHNWAAAFARDPDPSTLRDADRSGRPALWAERTASLLPSLMGRSPQALGYPRPEWTIPLLRRQFEKELGLGPSDDTLRRSLRRLGYVWKRSRYVLAPGPGRPADPDEADRMRSPDGAGAAHRGGTGGVPDRRPGHPEGGSG</sequence>
<dbReference type="InterPro" id="IPR009057">
    <property type="entry name" value="Homeodomain-like_sf"/>
</dbReference>
<accession>A0A5B9VVN7</accession>
<feature type="region of interest" description="Disordered" evidence="1">
    <location>
        <begin position="149"/>
        <end position="196"/>
    </location>
</feature>
<evidence type="ECO:0000313" key="3">
    <source>
        <dbReference type="Proteomes" id="UP000324233"/>
    </source>
</evidence>
<organism evidence="2 3">
    <name type="scientific">Aquisphaera giovannonii</name>
    <dbReference type="NCBI Taxonomy" id="406548"/>
    <lineage>
        <taxon>Bacteria</taxon>
        <taxon>Pseudomonadati</taxon>
        <taxon>Planctomycetota</taxon>
        <taxon>Planctomycetia</taxon>
        <taxon>Isosphaerales</taxon>
        <taxon>Isosphaeraceae</taxon>
        <taxon>Aquisphaera</taxon>
    </lineage>
</organism>
<name>A0A5B9VVN7_9BACT</name>
<keyword evidence="3" id="KW-1185">Reference proteome</keyword>
<dbReference type="SUPFAM" id="SSF46689">
    <property type="entry name" value="Homeodomain-like"/>
    <property type="match status" value="1"/>
</dbReference>